<dbReference type="PANTHER" id="PTHR46013">
    <property type="entry name" value="VASCULAR CELL ADHESION MOLECULE 1"/>
    <property type="match status" value="1"/>
</dbReference>
<proteinExistence type="predicted"/>
<dbReference type="Ensembl" id="ENSCCRT00015089043.1">
    <property type="protein sequence ID" value="ENSCCRP00015086246.1"/>
    <property type="gene ID" value="ENSCCRG00015034805.1"/>
</dbReference>
<evidence type="ECO:0000256" key="3">
    <source>
        <dbReference type="SAM" id="SignalP"/>
    </source>
</evidence>
<organism evidence="5 6">
    <name type="scientific">Cyprinus carpio</name>
    <name type="common">Common carp</name>
    <dbReference type="NCBI Taxonomy" id="7962"/>
    <lineage>
        <taxon>Eukaryota</taxon>
        <taxon>Metazoa</taxon>
        <taxon>Chordata</taxon>
        <taxon>Craniata</taxon>
        <taxon>Vertebrata</taxon>
        <taxon>Euteleostomi</taxon>
        <taxon>Actinopterygii</taxon>
        <taxon>Neopterygii</taxon>
        <taxon>Teleostei</taxon>
        <taxon>Ostariophysi</taxon>
        <taxon>Cypriniformes</taxon>
        <taxon>Cyprinidae</taxon>
        <taxon>Cyprininae</taxon>
        <taxon>Cyprinus</taxon>
    </lineage>
</organism>
<dbReference type="CDD" id="cd00096">
    <property type="entry name" value="Ig"/>
    <property type="match status" value="1"/>
</dbReference>
<feature type="chain" id="PRO_5034174557" description="Ig-like domain-containing protein" evidence="3">
    <location>
        <begin position="21"/>
        <end position="332"/>
    </location>
</feature>
<dbReference type="Pfam" id="PF13927">
    <property type="entry name" value="Ig_3"/>
    <property type="match status" value="1"/>
</dbReference>
<feature type="signal peptide" evidence="3">
    <location>
        <begin position="1"/>
        <end position="20"/>
    </location>
</feature>
<dbReference type="SMART" id="SM00409">
    <property type="entry name" value="IG"/>
    <property type="match status" value="2"/>
</dbReference>
<evidence type="ECO:0000256" key="1">
    <source>
        <dbReference type="SAM" id="MobiDB-lite"/>
    </source>
</evidence>
<keyword evidence="2" id="KW-0812">Transmembrane</keyword>
<dbReference type="InterPro" id="IPR013783">
    <property type="entry name" value="Ig-like_fold"/>
</dbReference>
<feature type="region of interest" description="Disordered" evidence="1">
    <location>
        <begin position="256"/>
        <end position="276"/>
    </location>
</feature>
<evidence type="ECO:0000313" key="5">
    <source>
        <dbReference type="Ensembl" id="ENSCCRP00015086246.1"/>
    </source>
</evidence>
<feature type="transmembrane region" description="Helical" evidence="2">
    <location>
        <begin position="219"/>
        <end position="243"/>
    </location>
</feature>
<keyword evidence="2" id="KW-0472">Membrane</keyword>
<dbReference type="InterPro" id="IPR007110">
    <property type="entry name" value="Ig-like_dom"/>
</dbReference>
<dbReference type="SUPFAM" id="SSF48726">
    <property type="entry name" value="Immunoglobulin"/>
    <property type="match status" value="2"/>
</dbReference>
<evidence type="ECO:0000256" key="2">
    <source>
        <dbReference type="SAM" id="Phobius"/>
    </source>
</evidence>
<evidence type="ECO:0000259" key="4">
    <source>
        <dbReference type="PROSITE" id="PS50835"/>
    </source>
</evidence>
<dbReference type="AlphaFoldDB" id="A0A8C1XS45"/>
<name>A0A8C1XS45_CYPCA</name>
<keyword evidence="3" id="KW-0732">Signal</keyword>
<dbReference type="InterPro" id="IPR036179">
    <property type="entry name" value="Ig-like_dom_sf"/>
</dbReference>
<accession>A0A8C1XS45</accession>
<dbReference type="PANTHER" id="PTHR46013:SF4">
    <property type="entry name" value="B-CELL RECEPTOR CD22-RELATED"/>
    <property type="match status" value="1"/>
</dbReference>
<dbReference type="InterPro" id="IPR003599">
    <property type="entry name" value="Ig_sub"/>
</dbReference>
<feature type="domain" description="Ig-like" evidence="4">
    <location>
        <begin position="130"/>
        <end position="212"/>
    </location>
</feature>
<protein>
    <recommendedName>
        <fullName evidence="4">Ig-like domain-containing protein</fullName>
    </recommendedName>
</protein>
<dbReference type="PROSITE" id="PS50835">
    <property type="entry name" value="IG_LIKE"/>
    <property type="match status" value="1"/>
</dbReference>
<dbReference type="InterPro" id="IPR003598">
    <property type="entry name" value="Ig_sub2"/>
</dbReference>
<sequence length="332" mass="38033">MDLTFSLMVLFLLYLKGLFAQNDTVFFHPGSVCAPAGSTVALESTCLLHTGWKFQSWKLRINNTETLADPSKDSRYRYNIYKGLSDWWCYLLIHSLKETDAGIYYMRFVNRNGNTRFTSNSQSEFTVHVTDLQVSVDSDHVTEGQNVTLTCKTSCPPKQTFIWFKNGLRLDLRYSGDQLHVSAVSREDSGRYSCALEHFETFPSAETLLNVTHAVYESAAIITLLYLLIPVVLLLVCLALWMIRTKQQNLKRLEAKEHSKQNENVYENESTPPVTSDLEETVKSFHQEEEVQYSLVHFSKFKITECSAACEKEADVQYAQIAVQHQKNSNKY</sequence>
<dbReference type="Proteomes" id="UP000694700">
    <property type="component" value="Unplaced"/>
</dbReference>
<keyword evidence="2" id="KW-1133">Transmembrane helix</keyword>
<feature type="compositionally biased region" description="Polar residues" evidence="1">
    <location>
        <begin position="262"/>
        <end position="274"/>
    </location>
</feature>
<evidence type="ECO:0000313" key="6">
    <source>
        <dbReference type="Proteomes" id="UP000694700"/>
    </source>
</evidence>
<dbReference type="SMART" id="SM00408">
    <property type="entry name" value="IGc2"/>
    <property type="match status" value="1"/>
</dbReference>
<dbReference type="Gene3D" id="2.60.40.10">
    <property type="entry name" value="Immunoglobulins"/>
    <property type="match status" value="2"/>
</dbReference>
<reference evidence="5" key="1">
    <citation type="submission" date="2025-08" db="UniProtKB">
        <authorList>
            <consortium name="Ensembl"/>
        </authorList>
    </citation>
    <scope>IDENTIFICATION</scope>
</reference>